<keyword evidence="1" id="KW-0472">Membrane</keyword>
<keyword evidence="1" id="KW-0812">Transmembrane</keyword>
<proteinExistence type="predicted"/>
<reference evidence="3" key="1">
    <citation type="journal article" date="2019" name="Int. J. Syst. Evol. Microbiol.">
        <title>The Global Catalogue of Microorganisms (GCM) 10K type strain sequencing project: providing services to taxonomists for standard genome sequencing and annotation.</title>
        <authorList>
            <consortium name="The Broad Institute Genomics Platform"/>
            <consortium name="The Broad Institute Genome Sequencing Center for Infectious Disease"/>
            <person name="Wu L."/>
            <person name="Ma J."/>
        </authorList>
    </citation>
    <scope>NUCLEOTIDE SEQUENCE [LARGE SCALE GENOMIC DNA]</scope>
    <source>
        <strain evidence="3">CGMCC 1.15394</strain>
    </source>
</reference>
<dbReference type="EMBL" id="BMIT01000001">
    <property type="protein sequence ID" value="GGE80559.1"/>
    <property type="molecule type" value="Genomic_DNA"/>
</dbReference>
<accession>A0ABQ1T2B2</accession>
<feature type="transmembrane region" description="Helical" evidence="1">
    <location>
        <begin position="12"/>
        <end position="33"/>
    </location>
</feature>
<dbReference type="RefSeq" id="WP_188726659.1">
    <property type="nucleotide sequence ID" value="NZ_BMIT01000001.1"/>
</dbReference>
<dbReference type="Proteomes" id="UP000638462">
    <property type="component" value="Unassembled WGS sequence"/>
</dbReference>
<sequence length="160" mass="17322">MAHLTLMHKQQGVVLIVALIMVIAITGIAVTLMSSSSVDIKITNAAQEREAAENKLIGDVQNVIANEAKKLGNSRFFFSRGQVPETGLDLGNTNDTSNTMFNKNEGPLALRCPRRFDDTAGLRCNMVEINSVIEYGSKSKHNLTITTGIAQEMLSLNSGN</sequence>
<keyword evidence="3" id="KW-1185">Reference proteome</keyword>
<name>A0ABQ1T2B2_9GAMM</name>
<protein>
    <recommendedName>
        <fullName evidence="4">Pilus assembly protein PilX</fullName>
    </recommendedName>
</protein>
<evidence type="ECO:0000313" key="3">
    <source>
        <dbReference type="Proteomes" id="UP000638462"/>
    </source>
</evidence>
<gene>
    <name evidence="2" type="ORF">GCM10008027_01630</name>
</gene>
<evidence type="ECO:0000313" key="2">
    <source>
        <dbReference type="EMBL" id="GGE80559.1"/>
    </source>
</evidence>
<evidence type="ECO:0008006" key="4">
    <source>
        <dbReference type="Google" id="ProtNLM"/>
    </source>
</evidence>
<organism evidence="2 3">
    <name type="scientific">Pseudoalteromonas gelatinilytica</name>
    <dbReference type="NCBI Taxonomy" id="1703256"/>
    <lineage>
        <taxon>Bacteria</taxon>
        <taxon>Pseudomonadati</taxon>
        <taxon>Pseudomonadota</taxon>
        <taxon>Gammaproteobacteria</taxon>
        <taxon>Alteromonadales</taxon>
        <taxon>Pseudoalteromonadaceae</taxon>
        <taxon>Pseudoalteromonas</taxon>
    </lineage>
</organism>
<evidence type="ECO:0000256" key="1">
    <source>
        <dbReference type="SAM" id="Phobius"/>
    </source>
</evidence>
<comment type="caution">
    <text evidence="2">The sequence shown here is derived from an EMBL/GenBank/DDBJ whole genome shotgun (WGS) entry which is preliminary data.</text>
</comment>
<keyword evidence="1" id="KW-1133">Transmembrane helix</keyword>